<sequence>MSPPIRRKYRASVAFATRCRRINKSRRCNRKIRVPIAMWPCRVEEKMTLKEVDGQTIQEFETKIIAEDGTITRVPRTFQDYETSEEESVERPRKRDLYGFVDHSQLQQRSHRNEFAPRRLSQLNGNMNGWLLEDEDEVERNEVDSDLESTASSKPVWEKTTKADRDRASHHCPWCSKCYVEKCSKNRRSGPSSSNNNENPDVATFIAQQLQAIITQVANNTNNANNGNNGGGNENDGNNGCSFKTFQSCNPKEYDGKCGAIALTR</sequence>
<proteinExistence type="predicted"/>
<reference evidence="2" key="2">
    <citation type="submission" date="2022-01" db="EMBL/GenBank/DDBJ databases">
        <authorList>
            <person name="Yamashiro T."/>
            <person name="Shiraishi A."/>
            <person name="Satake H."/>
            <person name="Nakayama K."/>
        </authorList>
    </citation>
    <scope>NUCLEOTIDE SEQUENCE</scope>
</reference>
<accession>A0ABQ5H7H3</accession>
<dbReference type="EMBL" id="BQNB010019276">
    <property type="protein sequence ID" value="GJT83590.1"/>
    <property type="molecule type" value="Genomic_DNA"/>
</dbReference>
<evidence type="ECO:0000313" key="3">
    <source>
        <dbReference type="Proteomes" id="UP001151760"/>
    </source>
</evidence>
<name>A0ABQ5H7H3_9ASTR</name>
<gene>
    <name evidence="2" type="ORF">Tco_1057932</name>
</gene>
<protein>
    <submittedName>
        <fullName evidence="2">Uncharacterized protein</fullName>
    </submittedName>
</protein>
<feature type="region of interest" description="Disordered" evidence="1">
    <location>
        <begin position="141"/>
        <end position="163"/>
    </location>
</feature>
<evidence type="ECO:0000313" key="2">
    <source>
        <dbReference type="EMBL" id="GJT83590.1"/>
    </source>
</evidence>
<dbReference type="Proteomes" id="UP001151760">
    <property type="component" value="Unassembled WGS sequence"/>
</dbReference>
<reference evidence="2" key="1">
    <citation type="journal article" date="2022" name="Int. J. Mol. Sci.">
        <title>Draft Genome of Tanacetum Coccineum: Genomic Comparison of Closely Related Tanacetum-Family Plants.</title>
        <authorList>
            <person name="Yamashiro T."/>
            <person name="Shiraishi A."/>
            <person name="Nakayama K."/>
            <person name="Satake H."/>
        </authorList>
    </citation>
    <scope>NUCLEOTIDE SEQUENCE</scope>
</reference>
<keyword evidence="3" id="KW-1185">Reference proteome</keyword>
<comment type="caution">
    <text evidence="2">The sequence shown here is derived from an EMBL/GenBank/DDBJ whole genome shotgun (WGS) entry which is preliminary data.</text>
</comment>
<evidence type="ECO:0000256" key="1">
    <source>
        <dbReference type="SAM" id="MobiDB-lite"/>
    </source>
</evidence>
<organism evidence="2 3">
    <name type="scientific">Tanacetum coccineum</name>
    <dbReference type="NCBI Taxonomy" id="301880"/>
    <lineage>
        <taxon>Eukaryota</taxon>
        <taxon>Viridiplantae</taxon>
        <taxon>Streptophyta</taxon>
        <taxon>Embryophyta</taxon>
        <taxon>Tracheophyta</taxon>
        <taxon>Spermatophyta</taxon>
        <taxon>Magnoliopsida</taxon>
        <taxon>eudicotyledons</taxon>
        <taxon>Gunneridae</taxon>
        <taxon>Pentapetalae</taxon>
        <taxon>asterids</taxon>
        <taxon>campanulids</taxon>
        <taxon>Asterales</taxon>
        <taxon>Asteraceae</taxon>
        <taxon>Asteroideae</taxon>
        <taxon>Anthemideae</taxon>
        <taxon>Anthemidinae</taxon>
        <taxon>Tanacetum</taxon>
    </lineage>
</organism>